<comment type="function">
    <text evidence="7">Functions as a peptidoglycan terminase that cleaves nascent peptidoglycan strands endolytically to terminate their elongation.</text>
</comment>
<dbReference type="GO" id="GO:0008932">
    <property type="term" value="F:lytic endotransglycosylase activity"/>
    <property type="evidence" value="ECO:0007669"/>
    <property type="project" value="UniProtKB-UniRule"/>
</dbReference>
<dbReference type="Gene3D" id="3.30.160.60">
    <property type="entry name" value="Classic Zinc Finger"/>
    <property type="match status" value="1"/>
</dbReference>
<feature type="region of interest" description="Disordered" evidence="8">
    <location>
        <begin position="1"/>
        <end position="23"/>
    </location>
</feature>
<evidence type="ECO:0000256" key="7">
    <source>
        <dbReference type="HAMAP-Rule" id="MF_02065"/>
    </source>
</evidence>
<evidence type="ECO:0000256" key="5">
    <source>
        <dbReference type="ARBA" id="ARBA00023239"/>
    </source>
</evidence>
<dbReference type="AlphaFoldDB" id="C7MMU3"/>
<keyword evidence="6 7" id="KW-0961">Cell wall biogenesis/degradation</keyword>
<dbReference type="Proteomes" id="UP000000954">
    <property type="component" value="Chromosome"/>
</dbReference>
<evidence type="ECO:0000256" key="3">
    <source>
        <dbReference type="ARBA" id="ARBA00022989"/>
    </source>
</evidence>
<organism evidence="9 10">
    <name type="scientific">Cryptobacterium curtum (strain ATCC 700683 / DSM 15641 / CCUG 43107 / 12-3)</name>
    <dbReference type="NCBI Taxonomy" id="469378"/>
    <lineage>
        <taxon>Bacteria</taxon>
        <taxon>Bacillati</taxon>
        <taxon>Actinomycetota</taxon>
        <taxon>Coriobacteriia</taxon>
        <taxon>Eggerthellales</taxon>
        <taxon>Eggerthellaceae</taxon>
        <taxon>Cryptobacterium</taxon>
    </lineage>
</organism>
<dbReference type="PANTHER" id="PTHR30518">
    <property type="entry name" value="ENDOLYTIC MUREIN TRANSGLYCOSYLASE"/>
    <property type="match status" value="1"/>
</dbReference>
<dbReference type="GO" id="GO:0009252">
    <property type="term" value="P:peptidoglycan biosynthetic process"/>
    <property type="evidence" value="ECO:0007669"/>
    <property type="project" value="UniProtKB-UniRule"/>
</dbReference>
<keyword evidence="4 7" id="KW-0472">Membrane</keyword>
<protein>
    <recommendedName>
        <fullName evidence="7">Endolytic murein transglycosylase</fullName>
        <ecNumber evidence="7">4.2.2.29</ecNumber>
    </recommendedName>
    <alternativeName>
        <fullName evidence="7">Peptidoglycan lytic transglycosylase</fullName>
    </alternativeName>
    <alternativeName>
        <fullName evidence="7">Peptidoglycan polymerization terminase</fullName>
    </alternativeName>
</protein>
<keyword evidence="3 7" id="KW-1133">Transmembrane helix</keyword>
<proteinExistence type="inferred from homology"/>
<keyword evidence="2 7" id="KW-0812">Transmembrane</keyword>
<keyword evidence="5 7" id="KW-0456">Lyase</keyword>
<feature type="transmembrane region" description="Helical" evidence="7">
    <location>
        <begin position="45"/>
        <end position="63"/>
    </location>
</feature>
<evidence type="ECO:0000256" key="1">
    <source>
        <dbReference type="ARBA" id="ARBA00022475"/>
    </source>
</evidence>
<evidence type="ECO:0000313" key="10">
    <source>
        <dbReference type="Proteomes" id="UP000000954"/>
    </source>
</evidence>
<evidence type="ECO:0000256" key="8">
    <source>
        <dbReference type="SAM" id="MobiDB-lite"/>
    </source>
</evidence>
<feature type="region of interest" description="Disordered" evidence="8">
    <location>
        <begin position="371"/>
        <end position="403"/>
    </location>
</feature>
<evidence type="ECO:0000256" key="4">
    <source>
        <dbReference type="ARBA" id="ARBA00023136"/>
    </source>
</evidence>
<keyword evidence="1 7" id="KW-1003">Cell membrane</keyword>
<dbReference type="Pfam" id="PF02618">
    <property type="entry name" value="YceG"/>
    <property type="match status" value="1"/>
</dbReference>
<feature type="site" description="Important for catalytic activity" evidence="7">
    <location>
        <position position="265"/>
    </location>
</feature>
<name>C7MMU3_CRYCD</name>
<dbReference type="InterPro" id="IPR003770">
    <property type="entry name" value="MLTG-like"/>
</dbReference>
<dbReference type="PANTHER" id="PTHR30518:SF2">
    <property type="entry name" value="ENDOLYTIC MUREIN TRANSGLYCOSYLASE"/>
    <property type="match status" value="1"/>
</dbReference>
<dbReference type="GO" id="GO:0005886">
    <property type="term" value="C:plasma membrane"/>
    <property type="evidence" value="ECO:0007669"/>
    <property type="project" value="UniProtKB-SubCell"/>
</dbReference>
<comment type="subcellular location">
    <subcellularLocation>
        <location evidence="7">Cell membrane</location>
        <topology evidence="7">Single-pass membrane protein</topology>
    </subcellularLocation>
</comment>
<dbReference type="RefSeq" id="WP_012802921.1">
    <property type="nucleotide sequence ID" value="NC_013170.1"/>
</dbReference>
<dbReference type="KEGG" id="ccu:Ccur_05120"/>
<reference evidence="9 10" key="1">
    <citation type="journal article" date="2009" name="Stand. Genomic Sci.">
        <title>Complete genome sequence of Cryptobacterium curtum type strain (12-3).</title>
        <authorList>
            <person name="Mavrommatis K."/>
            <person name="Pukall R."/>
            <person name="Rohde C."/>
            <person name="Chen F."/>
            <person name="Sims D."/>
            <person name="Brettin T."/>
            <person name="Kuske C."/>
            <person name="Detter J.C."/>
            <person name="Han C."/>
            <person name="Lapidus A."/>
            <person name="Copeland A."/>
            <person name="Glavina Del Rio T."/>
            <person name="Nolan M."/>
            <person name="Lucas S."/>
            <person name="Tice H."/>
            <person name="Cheng J.F."/>
            <person name="Bruce D."/>
            <person name="Goodwin L."/>
            <person name="Pitluck S."/>
            <person name="Ovchinnikova G."/>
            <person name="Pati A."/>
            <person name="Ivanova N."/>
            <person name="Chen A."/>
            <person name="Palaniappan K."/>
            <person name="Chain P."/>
            <person name="D'haeseleer P."/>
            <person name="Goker M."/>
            <person name="Bristow J."/>
            <person name="Eisen J.A."/>
            <person name="Markowitz V."/>
            <person name="Hugenholtz P."/>
            <person name="Rohde M."/>
            <person name="Klenk H.P."/>
            <person name="Kyrpides N.C."/>
        </authorList>
    </citation>
    <scope>NUCLEOTIDE SEQUENCE [LARGE SCALE GENOMIC DNA]</scope>
    <source>
        <strain evidence="10">ATCC 700683 / DSM 15641 / 12-3</strain>
    </source>
</reference>
<dbReference type="EMBL" id="CP001682">
    <property type="protein sequence ID" value="ACU94233.1"/>
    <property type="molecule type" value="Genomic_DNA"/>
</dbReference>
<dbReference type="CDD" id="cd08010">
    <property type="entry name" value="MltG_like"/>
    <property type="match status" value="1"/>
</dbReference>
<dbReference type="HOGENOM" id="CLU_025574_2_2_11"/>
<dbReference type="STRING" id="469378.Ccur_05120"/>
<comment type="similarity">
    <text evidence="7">Belongs to the transglycosylase MltG family.</text>
</comment>
<sequence>MALHRQVTYSSRPNRAARMAHAKGERQFRTYDTSLIQPRHSRGRLIVVALAALLLVALIGFGIHSCLKAPEVELIDESTSVTFTIPEGASTADIARILQENRLVARASDFSDAVKARGVASSLKPGTYTLTGGLDVSDIVDTLVSGPNSSTLTIPEGYTLARTAAAVETATDGRISAAEFTAAASDATAFSDQFPFVAEAYNGSLEGFLFPKTYEVLISDTADSLIRKMLSQYQSETATLDYSYASAAGLSSYDVLKLASMVEREADDTNRSRVAGVFYNRLAANMALQSDATIAYLVGGDPTHDDLSIASPYNTYLNKGLPAGPICSPGLDALSAACQPEQNDYLYFYFVKNSDGSMSYFFSRTYEEHQQAIAQTQGSDSDQTQEESDSSGEARDSSSSDES</sequence>
<feature type="compositionally biased region" description="Basic and acidic residues" evidence="8">
    <location>
        <begin position="392"/>
        <end position="403"/>
    </location>
</feature>
<dbReference type="OrthoDB" id="9814591at2"/>
<dbReference type="Gene3D" id="3.30.1490.480">
    <property type="entry name" value="Endolytic murein transglycosylase"/>
    <property type="match status" value="1"/>
</dbReference>
<accession>C7MMU3</accession>
<comment type="catalytic activity">
    <reaction evidence="7">
        <text>a peptidoglycan chain = a peptidoglycan chain with N-acetyl-1,6-anhydromuramyl-[peptide] at the reducing end + a peptidoglycan chain with N-acetylglucosamine at the non-reducing end.</text>
        <dbReference type="EC" id="4.2.2.29"/>
    </reaction>
</comment>
<gene>
    <name evidence="7" type="primary">mltG</name>
    <name evidence="9" type="ordered locus">Ccur_05120</name>
</gene>
<dbReference type="GO" id="GO:0071555">
    <property type="term" value="P:cell wall organization"/>
    <property type="evidence" value="ECO:0007669"/>
    <property type="project" value="UniProtKB-KW"/>
</dbReference>
<evidence type="ECO:0000256" key="2">
    <source>
        <dbReference type="ARBA" id="ARBA00022692"/>
    </source>
</evidence>
<keyword evidence="10" id="KW-1185">Reference proteome</keyword>
<evidence type="ECO:0000256" key="6">
    <source>
        <dbReference type="ARBA" id="ARBA00023316"/>
    </source>
</evidence>
<evidence type="ECO:0000313" key="9">
    <source>
        <dbReference type="EMBL" id="ACU94233.1"/>
    </source>
</evidence>
<dbReference type="eggNOG" id="COG1559">
    <property type="taxonomic scope" value="Bacteria"/>
</dbReference>
<dbReference type="NCBIfam" id="TIGR00247">
    <property type="entry name" value="endolytic transglycosylase MltG"/>
    <property type="match status" value="1"/>
</dbReference>
<dbReference type="HAMAP" id="MF_02065">
    <property type="entry name" value="MltG"/>
    <property type="match status" value="1"/>
</dbReference>
<dbReference type="EC" id="4.2.2.29" evidence="7"/>